<sequence length="995" mass="112932">LLEESDEEVFEINDFTNATDWERFSAKIEEIIGVWHLNSYAKITPLCVITDEMKNGTWETRTAEICFTDVPFTLTFYKLKERETEHDDLYQEENEDGVQFPSYFDDMMNPNTDFPSRAHCLARWYGLRSFLVLSPSSGNESILSESKCNLLQSSTSVALNNSSCDIPFFIQILEGWRRVFSGHATAGGIHTNFDMVHLKHCPQQYRNISGLIHVFKSKIGLPSLPMDKCWVSTRFTYVLSNWGERGKWPAKELQPQNVAMNFKTLSSTSLDEPIVELQVAAMWPYITGDLITDNDVHTDFNPLASQNWAIRLRYSDDLPCLLTSYLYECLKIADRMETLSDLLSFESTSAPEQDLSQALGKITDPTSSIMFPIVSSRLASGISKVVSDPQGMLRRSAHSLSQIGAGSVNNKMPETTLNAIRDFLFKRVQYEVATHSTYELYHQLKAAPLGSFTHHFATCAMVVNLCHGGIHGIAHLWHIVVTELRMMLDQGKLIPGIGKENPDLRVCLLHQKLQMLNCCVNHKILREEKRKAASKGKVDDLATHENFEKNAANYPPAHDNAISDTEHFKSDNQENRNENIEQSVPLSTTVSDSEDEFYECDSDDEKITNDVKSDSSLFTKEKLEEEQQLLQRDEFMGFSPEGRLKQCGSLTLINSSALLYIPITQDHAPLTEDQLEEQANVFSKLGDTKEGSKVRARMQSASLMSDMQSFKAANPGCCLEDFVRWYSPRDFADGELSQRMKIPGNLWNTTWKNADPVPAYRQKRLFDDTKEAEKVLHFLANLKPGEVIQVILPVCVHEVIRILRSSAEEMSDCLPDLHLLCNQIESKAVQVFRSWNMYGSVANQFQPWSTEIRTKIEDILRQISFTDNLIQRAQSLKHKFSDLGTDSEINSFVKAMMEQPEINVNEGAHGAIGKIVTQYFTQQSASKVNPVDTEINHDELPKSQLPDPTAREFIIRALAPYPSSFSRQMPHRLYSVLMRNEFRLACAISTDPTFF</sequence>
<dbReference type="InterPro" id="IPR026147">
    <property type="entry name" value="Rab3GAP1_conserved"/>
</dbReference>
<feature type="domain" description="Rab3GAP catalytic subunit C-terminal" evidence="12">
    <location>
        <begin position="854"/>
        <end position="995"/>
    </location>
</feature>
<feature type="compositionally biased region" description="Basic and acidic residues" evidence="10">
    <location>
        <begin position="569"/>
        <end position="579"/>
    </location>
</feature>
<dbReference type="InParanoid" id="H2YME0"/>
<evidence type="ECO:0000259" key="11">
    <source>
        <dbReference type="Pfam" id="PF13890"/>
    </source>
</evidence>
<dbReference type="Pfam" id="PF19533">
    <property type="entry name" value="Rab3-GAP_cat_C"/>
    <property type="match status" value="1"/>
</dbReference>
<keyword evidence="8" id="KW-0256">Endoplasmic reticulum</keyword>
<protein>
    <recommendedName>
        <fullName evidence="5">Rab3 GTPase-activating protein catalytic subunit</fullName>
    </recommendedName>
</protein>
<evidence type="ECO:0000256" key="1">
    <source>
        <dbReference type="ARBA" id="ARBA00004222"/>
    </source>
</evidence>
<dbReference type="GeneTree" id="ENSGT00390000006705"/>
<keyword evidence="7" id="KW-0963">Cytoplasm</keyword>
<dbReference type="GO" id="GO:0005783">
    <property type="term" value="C:endoplasmic reticulum"/>
    <property type="evidence" value="ECO:0007669"/>
    <property type="project" value="UniProtKB-SubCell"/>
</dbReference>
<evidence type="ECO:0000256" key="10">
    <source>
        <dbReference type="SAM" id="MobiDB-lite"/>
    </source>
</evidence>
<dbReference type="FunCoup" id="H2YME0">
    <property type="interactions" value="566"/>
</dbReference>
<keyword evidence="14" id="KW-1185">Reference proteome</keyword>
<dbReference type="PANTHER" id="PTHR21422:SF9">
    <property type="entry name" value="RAB3 GTPASE-ACTIVATING PROTEIN CATALYTIC SUBUNIT"/>
    <property type="match status" value="1"/>
</dbReference>
<feature type="compositionally biased region" description="Polar residues" evidence="10">
    <location>
        <begin position="580"/>
        <end position="591"/>
    </location>
</feature>
<comment type="subcellular location">
    <subcellularLocation>
        <location evidence="3">Cytoplasm</location>
    </subcellularLocation>
    <subcellularLocation>
        <location evidence="2">Endoplasmic reticulum</location>
    </subcellularLocation>
    <subcellularLocation>
        <location evidence="1">Golgi apparatus</location>
        <location evidence="1">cis-Golgi network</location>
    </subcellularLocation>
</comment>
<evidence type="ECO:0000256" key="9">
    <source>
        <dbReference type="ARBA" id="ARBA00023034"/>
    </source>
</evidence>
<keyword evidence="9" id="KW-0333">Golgi apparatus</keyword>
<evidence type="ECO:0000256" key="6">
    <source>
        <dbReference type="ARBA" id="ARBA00022468"/>
    </source>
</evidence>
<name>H2YME0_CIOSA</name>
<accession>H2YME0</accession>
<dbReference type="GO" id="GO:0005096">
    <property type="term" value="F:GTPase activator activity"/>
    <property type="evidence" value="ECO:0007669"/>
    <property type="project" value="UniProtKB-KW"/>
</dbReference>
<evidence type="ECO:0000256" key="2">
    <source>
        <dbReference type="ARBA" id="ARBA00004240"/>
    </source>
</evidence>
<feature type="region of interest" description="Disordered" evidence="10">
    <location>
        <begin position="569"/>
        <end position="602"/>
    </location>
</feature>
<reference evidence="13" key="2">
    <citation type="submission" date="2025-08" db="UniProtKB">
        <authorList>
            <consortium name="Ensembl"/>
        </authorList>
    </citation>
    <scope>IDENTIFICATION</scope>
</reference>
<evidence type="ECO:0000256" key="3">
    <source>
        <dbReference type="ARBA" id="ARBA00004496"/>
    </source>
</evidence>
<comment type="similarity">
    <text evidence="4">Belongs to the Rab3-GAP catalytic subunit family.</text>
</comment>
<organism evidence="13 14">
    <name type="scientific">Ciona savignyi</name>
    <name type="common">Pacific transparent sea squirt</name>
    <dbReference type="NCBI Taxonomy" id="51511"/>
    <lineage>
        <taxon>Eukaryota</taxon>
        <taxon>Metazoa</taxon>
        <taxon>Chordata</taxon>
        <taxon>Tunicata</taxon>
        <taxon>Ascidiacea</taxon>
        <taxon>Phlebobranchia</taxon>
        <taxon>Cionidae</taxon>
        <taxon>Ciona</taxon>
    </lineage>
</organism>
<dbReference type="Proteomes" id="UP000007875">
    <property type="component" value="Unassembled WGS sequence"/>
</dbReference>
<evidence type="ECO:0000313" key="14">
    <source>
        <dbReference type="Proteomes" id="UP000007875"/>
    </source>
</evidence>
<dbReference type="OMA" id="KYAKHRR"/>
<evidence type="ECO:0000256" key="8">
    <source>
        <dbReference type="ARBA" id="ARBA00022824"/>
    </source>
</evidence>
<dbReference type="AlphaFoldDB" id="H2YME0"/>
<dbReference type="InterPro" id="IPR045698">
    <property type="entry name" value="Rab3GAP1_C"/>
</dbReference>
<proteinExistence type="inferred from homology"/>
<dbReference type="STRING" id="51511.ENSCSAVP00000006492"/>
<feature type="domain" description="Rab3GAP catalytic subunit conserved" evidence="11">
    <location>
        <begin position="640"/>
        <end position="779"/>
    </location>
</feature>
<evidence type="ECO:0000256" key="7">
    <source>
        <dbReference type="ARBA" id="ARBA00022490"/>
    </source>
</evidence>
<reference evidence="14" key="1">
    <citation type="submission" date="2003-08" db="EMBL/GenBank/DDBJ databases">
        <authorList>
            <person name="Birren B."/>
            <person name="Nusbaum C."/>
            <person name="Abebe A."/>
            <person name="Abouelleil A."/>
            <person name="Adekoya E."/>
            <person name="Ait-zahra M."/>
            <person name="Allen N."/>
            <person name="Allen T."/>
            <person name="An P."/>
            <person name="Anderson M."/>
            <person name="Anderson S."/>
            <person name="Arachchi H."/>
            <person name="Armbruster J."/>
            <person name="Bachantsang P."/>
            <person name="Baldwin J."/>
            <person name="Barry A."/>
            <person name="Bayul T."/>
            <person name="Blitshsteyn B."/>
            <person name="Bloom T."/>
            <person name="Blye J."/>
            <person name="Boguslavskiy L."/>
            <person name="Borowsky M."/>
            <person name="Boukhgalter B."/>
            <person name="Brunache A."/>
            <person name="Butler J."/>
            <person name="Calixte N."/>
            <person name="Calvo S."/>
            <person name="Camarata J."/>
            <person name="Campo K."/>
            <person name="Chang J."/>
            <person name="Cheshatsang Y."/>
            <person name="Citroen M."/>
            <person name="Collymore A."/>
            <person name="Considine T."/>
            <person name="Cook A."/>
            <person name="Cooke P."/>
            <person name="Corum B."/>
            <person name="Cuomo C."/>
            <person name="David R."/>
            <person name="Dawoe T."/>
            <person name="Degray S."/>
            <person name="Dodge S."/>
            <person name="Dooley K."/>
            <person name="Dorje P."/>
            <person name="Dorjee K."/>
            <person name="Dorris L."/>
            <person name="Duffey N."/>
            <person name="Dupes A."/>
            <person name="Elkins T."/>
            <person name="Engels R."/>
            <person name="Erickson J."/>
            <person name="Farina A."/>
            <person name="Faro S."/>
            <person name="Ferreira P."/>
            <person name="Fischer H."/>
            <person name="Fitzgerald M."/>
            <person name="Foley K."/>
            <person name="Gage D."/>
            <person name="Galagan J."/>
            <person name="Gearin G."/>
            <person name="Gnerre S."/>
            <person name="Gnirke A."/>
            <person name="Goyette A."/>
            <person name="Graham J."/>
            <person name="Grandbois E."/>
            <person name="Gyaltsen K."/>
            <person name="Hafez N."/>
            <person name="Hagopian D."/>
            <person name="Hagos B."/>
            <person name="Hall J."/>
            <person name="Hatcher B."/>
            <person name="Heller A."/>
            <person name="Higgins H."/>
            <person name="Honan T."/>
            <person name="Horn A."/>
            <person name="Houde N."/>
            <person name="Hughes L."/>
            <person name="Hulme W."/>
            <person name="Husby E."/>
            <person name="Iliev I."/>
            <person name="Jaffe D."/>
            <person name="Jones C."/>
            <person name="Kamal M."/>
            <person name="Kamat A."/>
            <person name="Kamvysselis M."/>
            <person name="Karlsson E."/>
            <person name="Kells C."/>
            <person name="Kieu A."/>
            <person name="Kisner P."/>
            <person name="Kodira C."/>
            <person name="Kulbokas E."/>
            <person name="Labutti K."/>
            <person name="Lama D."/>
            <person name="Landers T."/>
            <person name="Leger J."/>
            <person name="Levine S."/>
            <person name="Lewis D."/>
            <person name="Lewis T."/>
            <person name="Lindblad-toh K."/>
            <person name="Liu X."/>
            <person name="Lokyitsang T."/>
            <person name="Lokyitsang Y."/>
            <person name="Lucien O."/>
            <person name="Lui A."/>
            <person name="Ma L.J."/>
            <person name="Mabbitt R."/>
            <person name="Macdonald J."/>
            <person name="Maclean C."/>
            <person name="Major J."/>
            <person name="Manning J."/>
            <person name="Marabella R."/>
            <person name="Maru K."/>
            <person name="Matthews C."/>
            <person name="Mauceli E."/>
            <person name="Mccarthy M."/>
            <person name="Mcdonough S."/>
            <person name="Mcghee T."/>
            <person name="Meldrim J."/>
            <person name="Meneus L."/>
            <person name="Mesirov J."/>
            <person name="Mihalev A."/>
            <person name="Mihova T."/>
            <person name="Mikkelsen T."/>
            <person name="Mlenga V."/>
            <person name="Moru K."/>
            <person name="Mozes J."/>
            <person name="Mulrain L."/>
            <person name="Munson G."/>
            <person name="Naylor J."/>
            <person name="Newes C."/>
            <person name="Nguyen C."/>
            <person name="Nguyen N."/>
            <person name="Nguyen T."/>
            <person name="Nicol R."/>
            <person name="Nielsen C."/>
            <person name="Nizzari M."/>
            <person name="Norbu C."/>
            <person name="Norbu N."/>
            <person name="O'donnell P."/>
            <person name="Okoawo O."/>
            <person name="O'leary S."/>
            <person name="Omotosho B."/>
            <person name="O'neill K."/>
            <person name="Osman S."/>
            <person name="Parker S."/>
            <person name="Perrin D."/>
            <person name="Phunkhang P."/>
            <person name="Piqani B."/>
            <person name="Purcell S."/>
            <person name="Rachupka T."/>
            <person name="Ramasamy U."/>
            <person name="Rameau R."/>
            <person name="Ray V."/>
            <person name="Raymond C."/>
            <person name="Retta R."/>
            <person name="Richardson S."/>
            <person name="Rise C."/>
            <person name="Rodriguez J."/>
            <person name="Rogers J."/>
            <person name="Rogov P."/>
            <person name="Rutman M."/>
            <person name="Schupbach R."/>
            <person name="Seaman C."/>
            <person name="Settipalli S."/>
            <person name="Sharpe T."/>
            <person name="Sheridan J."/>
            <person name="Sherpa N."/>
            <person name="Shi J."/>
            <person name="Smirnov S."/>
            <person name="Smith C."/>
            <person name="Sougnez C."/>
            <person name="Spencer B."/>
            <person name="Stalker J."/>
            <person name="Stange-thomann N."/>
            <person name="Stavropoulos S."/>
            <person name="Stetson K."/>
            <person name="Stone C."/>
            <person name="Stone S."/>
            <person name="Stubbs M."/>
            <person name="Talamas J."/>
            <person name="Tchuinga P."/>
            <person name="Tenzing P."/>
            <person name="Tesfaye S."/>
            <person name="Theodore J."/>
            <person name="Thoulutsang Y."/>
            <person name="Topham K."/>
            <person name="Towey S."/>
            <person name="Tsamla T."/>
            <person name="Tsomo N."/>
            <person name="Vallee D."/>
            <person name="Vassiliev H."/>
            <person name="Venkataraman V."/>
            <person name="Vinson J."/>
            <person name="Vo A."/>
            <person name="Wade C."/>
            <person name="Wang S."/>
            <person name="Wangchuk T."/>
            <person name="Wangdi T."/>
            <person name="Whittaker C."/>
            <person name="Wilkinson J."/>
            <person name="Wu Y."/>
            <person name="Wyman D."/>
            <person name="Yadav S."/>
            <person name="Yang S."/>
            <person name="Yang X."/>
            <person name="Yeager S."/>
            <person name="Yee E."/>
            <person name="Young G."/>
            <person name="Zainoun J."/>
            <person name="Zembeck L."/>
            <person name="Zimmer A."/>
            <person name="Zody M."/>
            <person name="Lander E."/>
        </authorList>
    </citation>
    <scope>NUCLEOTIDE SEQUENCE [LARGE SCALE GENOMIC DNA]</scope>
</reference>
<dbReference type="PANTHER" id="PTHR21422">
    <property type="entry name" value="RAB3 GTPASE-ACTIVATING PROTEIN CATALYTIC SUBUNIT"/>
    <property type="match status" value="1"/>
</dbReference>
<evidence type="ECO:0000259" key="12">
    <source>
        <dbReference type="Pfam" id="PF19533"/>
    </source>
</evidence>
<keyword evidence="6" id="KW-0343">GTPase activation</keyword>
<reference evidence="13" key="3">
    <citation type="submission" date="2025-09" db="UniProtKB">
        <authorList>
            <consortium name="Ensembl"/>
        </authorList>
    </citation>
    <scope>IDENTIFICATION</scope>
</reference>
<dbReference type="InterPro" id="IPR045700">
    <property type="entry name" value="Rab3GAP1"/>
</dbReference>
<dbReference type="GO" id="GO:0005794">
    <property type="term" value="C:Golgi apparatus"/>
    <property type="evidence" value="ECO:0007669"/>
    <property type="project" value="UniProtKB-SubCell"/>
</dbReference>
<evidence type="ECO:0000256" key="5">
    <source>
        <dbReference type="ARBA" id="ARBA00015817"/>
    </source>
</evidence>
<dbReference type="Pfam" id="PF13890">
    <property type="entry name" value="Rab3-GTPase_cat"/>
    <property type="match status" value="1"/>
</dbReference>
<feature type="compositionally biased region" description="Acidic residues" evidence="10">
    <location>
        <begin position="592"/>
        <end position="602"/>
    </location>
</feature>
<evidence type="ECO:0000256" key="4">
    <source>
        <dbReference type="ARBA" id="ARBA00008856"/>
    </source>
</evidence>
<dbReference type="Ensembl" id="ENSCSAVT00000006574.1">
    <property type="protein sequence ID" value="ENSCSAVP00000006492.1"/>
    <property type="gene ID" value="ENSCSAVG00000003886.1"/>
</dbReference>
<dbReference type="eggNOG" id="KOG2390">
    <property type="taxonomic scope" value="Eukaryota"/>
</dbReference>
<evidence type="ECO:0000313" key="13">
    <source>
        <dbReference type="Ensembl" id="ENSCSAVP00000006492.1"/>
    </source>
</evidence>